<dbReference type="PANTHER" id="PTHR43791:SF36">
    <property type="entry name" value="TRANSPORTER, PUTATIVE (AFU_ORTHOLOGUE AFUA_6G08340)-RELATED"/>
    <property type="match status" value="1"/>
</dbReference>
<keyword evidence="9" id="KW-1185">Reference proteome</keyword>
<evidence type="ECO:0000256" key="6">
    <source>
        <dbReference type="SAM" id="MobiDB-lite"/>
    </source>
</evidence>
<dbReference type="STRING" id="1314782.A0A165SK37"/>
<evidence type="ECO:0000256" key="7">
    <source>
        <dbReference type="SAM" id="Phobius"/>
    </source>
</evidence>
<evidence type="ECO:0000313" key="8">
    <source>
        <dbReference type="EMBL" id="KZT25284.1"/>
    </source>
</evidence>
<dbReference type="GO" id="GO:0016020">
    <property type="term" value="C:membrane"/>
    <property type="evidence" value="ECO:0007669"/>
    <property type="project" value="UniProtKB-SubCell"/>
</dbReference>
<protein>
    <recommendedName>
        <fullName evidence="10">MFS general substrate transporter</fullName>
    </recommendedName>
</protein>
<dbReference type="InParanoid" id="A0A165SK37"/>
<evidence type="ECO:0000256" key="5">
    <source>
        <dbReference type="ARBA" id="ARBA00023136"/>
    </source>
</evidence>
<organism evidence="8 9">
    <name type="scientific">Neolentinus lepideus HHB14362 ss-1</name>
    <dbReference type="NCBI Taxonomy" id="1314782"/>
    <lineage>
        <taxon>Eukaryota</taxon>
        <taxon>Fungi</taxon>
        <taxon>Dikarya</taxon>
        <taxon>Basidiomycota</taxon>
        <taxon>Agaricomycotina</taxon>
        <taxon>Agaricomycetes</taxon>
        <taxon>Gloeophyllales</taxon>
        <taxon>Gloeophyllaceae</taxon>
        <taxon>Neolentinus</taxon>
    </lineage>
</organism>
<evidence type="ECO:0000256" key="4">
    <source>
        <dbReference type="ARBA" id="ARBA00022989"/>
    </source>
</evidence>
<evidence type="ECO:0000313" key="9">
    <source>
        <dbReference type="Proteomes" id="UP000076761"/>
    </source>
</evidence>
<dbReference type="SUPFAM" id="SSF103473">
    <property type="entry name" value="MFS general substrate transporter"/>
    <property type="match status" value="1"/>
</dbReference>
<dbReference type="PANTHER" id="PTHR43791">
    <property type="entry name" value="PERMEASE-RELATED"/>
    <property type="match status" value="1"/>
</dbReference>
<dbReference type="EMBL" id="KV425572">
    <property type="protein sequence ID" value="KZT25284.1"/>
    <property type="molecule type" value="Genomic_DNA"/>
</dbReference>
<keyword evidence="4 7" id="KW-1133">Transmembrane helix</keyword>
<keyword evidence="3 7" id="KW-0812">Transmembrane</keyword>
<evidence type="ECO:0000256" key="2">
    <source>
        <dbReference type="ARBA" id="ARBA00022448"/>
    </source>
</evidence>
<dbReference type="InterPro" id="IPR036259">
    <property type="entry name" value="MFS_trans_sf"/>
</dbReference>
<dbReference type="GO" id="GO:0022857">
    <property type="term" value="F:transmembrane transporter activity"/>
    <property type="evidence" value="ECO:0007669"/>
    <property type="project" value="TreeGrafter"/>
</dbReference>
<evidence type="ECO:0008006" key="10">
    <source>
        <dbReference type="Google" id="ProtNLM"/>
    </source>
</evidence>
<keyword evidence="2" id="KW-0813">Transport</keyword>
<keyword evidence="5 7" id="KW-0472">Membrane</keyword>
<reference evidence="8 9" key="1">
    <citation type="journal article" date="2016" name="Mol. Biol. Evol.">
        <title>Comparative Genomics of Early-Diverging Mushroom-Forming Fungi Provides Insights into the Origins of Lignocellulose Decay Capabilities.</title>
        <authorList>
            <person name="Nagy L.G."/>
            <person name="Riley R."/>
            <person name="Tritt A."/>
            <person name="Adam C."/>
            <person name="Daum C."/>
            <person name="Floudas D."/>
            <person name="Sun H."/>
            <person name="Yadav J.S."/>
            <person name="Pangilinan J."/>
            <person name="Larsson K.H."/>
            <person name="Matsuura K."/>
            <person name="Barry K."/>
            <person name="Labutti K."/>
            <person name="Kuo R."/>
            <person name="Ohm R.A."/>
            <person name="Bhattacharya S.S."/>
            <person name="Shirouzu T."/>
            <person name="Yoshinaga Y."/>
            <person name="Martin F.M."/>
            <person name="Grigoriev I.V."/>
            <person name="Hibbett D.S."/>
        </authorList>
    </citation>
    <scope>NUCLEOTIDE SEQUENCE [LARGE SCALE GENOMIC DNA]</scope>
    <source>
        <strain evidence="8 9">HHB14362 ss-1</strain>
    </source>
</reference>
<feature type="transmembrane region" description="Helical" evidence="7">
    <location>
        <begin position="204"/>
        <end position="223"/>
    </location>
</feature>
<dbReference type="AlphaFoldDB" id="A0A165SK37"/>
<feature type="region of interest" description="Disordered" evidence="6">
    <location>
        <begin position="1"/>
        <end position="34"/>
    </location>
</feature>
<dbReference type="Proteomes" id="UP000076761">
    <property type="component" value="Unassembled WGS sequence"/>
</dbReference>
<feature type="transmembrane region" description="Helical" evidence="7">
    <location>
        <begin position="117"/>
        <end position="150"/>
    </location>
</feature>
<evidence type="ECO:0000256" key="3">
    <source>
        <dbReference type="ARBA" id="ARBA00022692"/>
    </source>
</evidence>
<feature type="transmembrane region" description="Helical" evidence="7">
    <location>
        <begin position="358"/>
        <end position="382"/>
    </location>
</feature>
<dbReference type="OrthoDB" id="3296766at2759"/>
<gene>
    <name evidence="8" type="ORF">NEOLEDRAFT_1133631</name>
</gene>
<feature type="transmembrane region" description="Helical" evidence="7">
    <location>
        <begin position="417"/>
        <end position="435"/>
    </location>
</feature>
<feature type="transmembrane region" description="Helical" evidence="7">
    <location>
        <begin position="313"/>
        <end position="330"/>
    </location>
</feature>
<evidence type="ECO:0000256" key="1">
    <source>
        <dbReference type="ARBA" id="ARBA00004141"/>
    </source>
</evidence>
<accession>A0A165SK37</accession>
<name>A0A165SK37_9AGAM</name>
<comment type="subcellular location">
    <subcellularLocation>
        <location evidence="1">Membrane</location>
        <topology evidence="1">Multi-pass membrane protein</topology>
    </subcellularLocation>
</comment>
<sequence>MSLPENVQDSSDSPGNDQEAKDTAAEGAGSGTGEVKNALGKSLVEQLDKKLASARALNNAGDLVRAILTISTLLGLADALKLEGMQFNMLIAMIHIGNMVSPVRLEMVRNKVCKSRASLSGWACVLGLLLFATSSYAQALCLCFLMGIAHTATDMSLAVLSRSWYTASELRLAECGAASANVWVSLHTFLSLSLNSSRFGVGGTYWRIACGAMGVMIAFYWPALAYWKHPGFPETAAWPTQAERALIEQRTTERTAFLNEQQQNTRFTLTVLRNAKLWKMALLQLPVQMARSYITFWPIIFARTLGIEKMTPVWLLASGMPWLIPALLRIGNAKLFRNWKTDPGFFPSQFSLQQVSSLLAFLGVGIACFTTQKFFLVCALYLMPLHDIGHLASLFAFLSSPSALFTDPSEAKTAQHFVNAFGFIGTLFGSFMWPLKYTANFYKTVLGIQGMAIILSLYAVRVCVLEIASDQKARRVGRNVEQGKAKEAELIMLQGTSEELDAKV</sequence>
<feature type="compositionally biased region" description="Polar residues" evidence="6">
    <location>
        <begin position="1"/>
        <end position="16"/>
    </location>
</feature>
<proteinExistence type="predicted"/>